<evidence type="ECO:0000256" key="8">
    <source>
        <dbReference type="SAM" id="MobiDB-lite"/>
    </source>
</evidence>
<dbReference type="GO" id="GO:0005634">
    <property type="term" value="C:nucleus"/>
    <property type="evidence" value="ECO:0007669"/>
    <property type="project" value="TreeGrafter"/>
</dbReference>
<dbReference type="STRING" id="210143.A0A1R3FUW1"/>
<keyword evidence="4" id="KW-0862">Zinc</keyword>
<evidence type="ECO:0000256" key="5">
    <source>
        <dbReference type="ARBA" id="ARBA00023015"/>
    </source>
</evidence>
<sequence>MFDPQENHDPDPTYSSTETKSAYMDASMGFWVQESLKTKKVKPLEVETPVLDVEDKNTLKIKTCGYCGKGFQSDRALGGHLRIHGGNHRPKPKSKSVTVKKNKKRAREEHEEKDKFEFGCFGCHESFSSMQLLCQHVRNFHRPNPNGFKPIPEPDRQNKIEEEKKGNQGIDEVVSLWYDQNQNQKQEESSDDLVKHHVSTAGKRRRKVELPVLPIWITTT</sequence>
<feature type="compositionally biased region" description="Basic residues" evidence="8">
    <location>
        <begin position="83"/>
        <end position="105"/>
    </location>
</feature>
<dbReference type="PROSITE" id="PS00028">
    <property type="entry name" value="ZINC_FINGER_C2H2_1"/>
    <property type="match status" value="2"/>
</dbReference>
<dbReference type="SMART" id="SM00355">
    <property type="entry name" value="ZnF_C2H2"/>
    <property type="match status" value="2"/>
</dbReference>
<keyword evidence="11" id="KW-1185">Reference proteome</keyword>
<dbReference type="InterPro" id="IPR044653">
    <property type="entry name" value="AZF1/2/3-like"/>
</dbReference>
<keyword evidence="1" id="KW-0479">Metal-binding</keyword>
<evidence type="ECO:0000256" key="2">
    <source>
        <dbReference type="ARBA" id="ARBA00022737"/>
    </source>
</evidence>
<feature type="region of interest" description="Disordered" evidence="8">
    <location>
        <begin position="180"/>
        <end position="201"/>
    </location>
</feature>
<dbReference type="Proteomes" id="UP000188268">
    <property type="component" value="Unassembled WGS sequence"/>
</dbReference>
<feature type="domain" description="C2H2-type" evidence="9">
    <location>
        <begin position="118"/>
        <end position="146"/>
    </location>
</feature>
<dbReference type="Gene3D" id="3.30.160.60">
    <property type="entry name" value="Classic Zinc Finger"/>
    <property type="match status" value="1"/>
</dbReference>
<feature type="region of interest" description="Disordered" evidence="8">
    <location>
        <begin position="83"/>
        <end position="110"/>
    </location>
</feature>
<dbReference type="EMBL" id="AWWV01016462">
    <property type="protein sequence ID" value="OMO49530.1"/>
    <property type="molecule type" value="Genomic_DNA"/>
</dbReference>
<dbReference type="AlphaFoldDB" id="A0A1R3FUW1"/>
<dbReference type="PANTHER" id="PTHR45988:SF18">
    <property type="entry name" value="C2H2-TYPE ZINC FINGER FAMILY PROTEIN"/>
    <property type="match status" value="1"/>
</dbReference>
<dbReference type="GO" id="GO:0003700">
    <property type="term" value="F:DNA-binding transcription factor activity"/>
    <property type="evidence" value="ECO:0007669"/>
    <property type="project" value="InterPro"/>
</dbReference>
<comment type="caution">
    <text evidence="10">The sequence shown here is derived from an EMBL/GenBank/DDBJ whole genome shotgun (WGS) entry which is preliminary data.</text>
</comment>
<keyword evidence="2" id="KW-0677">Repeat</keyword>
<dbReference type="InterPro" id="IPR013087">
    <property type="entry name" value="Znf_C2H2_type"/>
</dbReference>
<evidence type="ECO:0000259" key="9">
    <source>
        <dbReference type="PROSITE" id="PS50157"/>
    </source>
</evidence>
<evidence type="ECO:0000256" key="6">
    <source>
        <dbReference type="ARBA" id="ARBA00023163"/>
    </source>
</evidence>
<dbReference type="GO" id="GO:0008270">
    <property type="term" value="F:zinc ion binding"/>
    <property type="evidence" value="ECO:0007669"/>
    <property type="project" value="UniProtKB-KW"/>
</dbReference>
<dbReference type="GO" id="GO:0000976">
    <property type="term" value="F:transcription cis-regulatory region binding"/>
    <property type="evidence" value="ECO:0007669"/>
    <property type="project" value="TreeGrafter"/>
</dbReference>
<evidence type="ECO:0000256" key="4">
    <source>
        <dbReference type="ARBA" id="ARBA00022833"/>
    </source>
</evidence>
<organism evidence="10 11">
    <name type="scientific">Corchorus capsularis</name>
    <name type="common">Jute</name>
    <dbReference type="NCBI Taxonomy" id="210143"/>
    <lineage>
        <taxon>Eukaryota</taxon>
        <taxon>Viridiplantae</taxon>
        <taxon>Streptophyta</taxon>
        <taxon>Embryophyta</taxon>
        <taxon>Tracheophyta</taxon>
        <taxon>Spermatophyta</taxon>
        <taxon>Magnoliopsida</taxon>
        <taxon>eudicotyledons</taxon>
        <taxon>Gunneridae</taxon>
        <taxon>Pentapetalae</taxon>
        <taxon>rosids</taxon>
        <taxon>malvids</taxon>
        <taxon>Malvales</taxon>
        <taxon>Malvaceae</taxon>
        <taxon>Grewioideae</taxon>
        <taxon>Apeibeae</taxon>
        <taxon>Corchorus</taxon>
    </lineage>
</organism>
<reference evidence="10 11" key="1">
    <citation type="submission" date="2013-09" db="EMBL/GenBank/DDBJ databases">
        <title>Corchorus capsularis genome sequencing.</title>
        <authorList>
            <person name="Alam M."/>
            <person name="Haque M.S."/>
            <person name="Islam M.S."/>
            <person name="Emdad E.M."/>
            <person name="Islam M.M."/>
            <person name="Ahmed B."/>
            <person name="Halim A."/>
            <person name="Hossen Q.M.M."/>
            <person name="Hossain M.Z."/>
            <person name="Ahmed R."/>
            <person name="Khan M.M."/>
            <person name="Islam R."/>
            <person name="Rashid M.M."/>
            <person name="Khan S.A."/>
            <person name="Rahman M.S."/>
            <person name="Alam M."/>
        </authorList>
    </citation>
    <scope>NUCLEOTIDE SEQUENCE [LARGE SCALE GENOMIC DNA]</scope>
    <source>
        <strain evidence="11">cv. CVL-1</strain>
        <tissue evidence="10">Whole seedling</tissue>
    </source>
</reference>
<protein>
    <submittedName>
        <fullName evidence="10">Zinc finger, C2H2-like protein</fullName>
    </submittedName>
</protein>
<evidence type="ECO:0000313" key="10">
    <source>
        <dbReference type="EMBL" id="OMO49530.1"/>
    </source>
</evidence>
<dbReference type="OrthoDB" id="975071at2759"/>
<dbReference type="SUPFAM" id="SSF57667">
    <property type="entry name" value="beta-beta-alpha zinc fingers"/>
    <property type="match status" value="1"/>
</dbReference>
<evidence type="ECO:0000256" key="1">
    <source>
        <dbReference type="ARBA" id="ARBA00022723"/>
    </source>
</evidence>
<dbReference type="InterPro" id="IPR036236">
    <property type="entry name" value="Znf_C2H2_sf"/>
</dbReference>
<name>A0A1R3FUW1_COCAP</name>
<keyword evidence="5" id="KW-0805">Transcription regulation</keyword>
<evidence type="ECO:0000313" key="11">
    <source>
        <dbReference type="Proteomes" id="UP000188268"/>
    </source>
</evidence>
<dbReference type="PROSITE" id="PS50157">
    <property type="entry name" value="ZINC_FINGER_C2H2_2"/>
    <property type="match status" value="2"/>
</dbReference>
<gene>
    <name evidence="10" type="ORF">CCACVL1_30957</name>
</gene>
<feature type="domain" description="C2H2-type" evidence="9">
    <location>
        <begin position="62"/>
        <end position="89"/>
    </location>
</feature>
<dbReference type="PANTHER" id="PTHR45988">
    <property type="entry name" value="C2H2 TYPE ZINC FINGER TRANSCRIPTION FACTOR FAMILY-RELATED"/>
    <property type="match status" value="1"/>
</dbReference>
<accession>A0A1R3FUW1</accession>
<feature type="compositionally biased region" description="Basic and acidic residues" evidence="8">
    <location>
        <begin position="185"/>
        <end position="195"/>
    </location>
</feature>
<dbReference type="Gramene" id="OMO49530">
    <property type="protein sequence ID" value="OMO49530"/>
    <property type="gene ID" value="CCACVL1_30957"/>
</dbReference>
<evidence type="ECO:0000256" key="3">
    <source>
        <dbReference type="ARBA" id="ARBA00022771"/>
    </source>
</evidence>
<proteinExistence type="predicted"/>
<keyword evidence="3 7" id="KW-0863">Zinc-finger</keyword>
<evidence type="ECO:0000256" key="7">
    <source>
        <dbReference type="PROSITE-ProRule" id="PRU00042"/>
    </source>
</evidence>
<keyword evidence="6" id="KW-0804">Transcription</keyword>